<keyword evidence="6 7" id="KW-0472">Membrane</keyword>
<keyword evidence="4 7" id="KW-0812">Transmembrane</keyword>
<keyword evidence="3 9" id="KW-0808">Transferase</keyword>
<feature type="transmembrane region" description="Helical" evidence="7">
    <location>
        <begin position="79"/>
        <end position="97"/>
    </location>
</feature>
<dbReference type="NCBIfam" id="TIGR03025">
    <property type="entry name" value="EPS_sugtrans"/>
    <property type="match status" value="1"/>
</dbReference>
<comment type="caution">
    <text evidence="9">The sequence shown here is derived from an EMBL/GenBank/DDBJ whole genome shotgun (WGS) entry which is preliminary data.</text>
</comment>
<dbReference type="RefSeq" id="WP_016194491.1">
    <property type="nucleotide sequence ID" value="NZ_AQPN01000047.1"/>
</dbReference>
<dbReference type="Pfam" id="PF02397">
    <property type="entry name" value="Bac_transf"/>
    <property type="match status" value="1"/>
</dbReference>
<dbReference type="Pfam" id="PF13727">
    <property type="entry name" value="CoA_binding_3"/>
    <property type="match status" value="1"/>
</dbReference>
<evidence type="ECO:0000313" key="9">
    <source>
        <dbReference type="EMBL" id="EOR95567.1"/>
    </source>
</evidence>
<evidence type="ECO:0000256" key="7">
    <source>
        <dbReference type="SAM" id="Phobius"/>
    </source>
</evidence>
<evidence type="ECO:0000256" key="2">
    <source>
        <dbReference type="ARBA" id="ARBA00006464"/>
    </source>
</evidence>
<dbReference type="Gene3D" id="3.40.50.720">
    <property type="entry name" value="NAD(P)-binding Rossmann-like Domain"/>
    <property type="match status" value="1"/>
</dbReference>
<dbReference type="PATRIC" id="fig|1150600.3.peg.1227"/>
<proteinExistence type="inferred from homology"/>
<evidence type="ECO:0000256" key="1">
    <source>
        <dbReference type="ARBA" id="ARBA00004141"/>
    </source>
</evidence>
<comment type="subcellular location">
    <subcellularLocation>
        <location evidence="1">Membrane</location>
        <topology evidence="1">Multi-pass membrane protein</topology>
    </subcellularLocation>
</comment>
<reference evidence="9 10" key="1">
    <citation type="journal article" date="2013" name="Genome Announc.">
        <title>Draft Genome Sequence of Arcticibacter svalbardensis Strain MN12-7T, a Member of the Family Sphingobacteriaceae Isolated from an Arctic Soil Sample.</title>
        <authorList>
            <person name="Shivaji S."/>
            <person name="Ara S."/>
            <person name="Prasad S."/>
            <person name="Manasa B.P."/>
            <person name="Begum Z."/>
            <person name="Singh A."/>
            <person name="Kumar Pinnaka A."/>
        </authorList>
    </citation>
    <scope>NUCLEOTIDE SEQUENCE [LARGE SCALE GENOMIC DNA]</scope>
    <source>
        <strain evidence="9 10">MN12-7</strain>
    </source>
</reference>
<dbReference type="InterPro" id="IPR017473">
    <property type="entry name" value="Undecaprenyl-P_gluc_Ptfrase"/>
</dbReference>
<evidence type="ECO:0000256" key="3">
    <source>
        <dbReference type="ARBA" id="ARBA00022679"/>
    </source>
</evidence>
<gene>
    <name evidence="9" type="ORF">ADIARSV_1250</name>
</gene>
<evidence type="ECO:0000256" key="4">
    <source>
        <dbReference type="ARBA" id="ARBA00022692"/>
    </source>
</evidence>
<evidence type="ECO:0000256" key="6">
    <source>
        <dbReference type="ARBA" id="ARBA00023136"/>
    </source>
</evidence>
<evidence type="ECO:0000256" key="5">
    <source>
        <dbReference type="ARBA" id="ARBA00022989"/>
    </source>
</evidence>
<dbReference type="PANTHER" id="PTHR30576:SF0">
    <property type="entry name" value="UNDECAPRENYL-PHOSPHATE N-ACETYLGALACTOSAMINYL 1-PHOSPHATE TRANSFERASE-RELATED"/>
    <property type="match status" value="1"/>
</dbReference>
<evidence type="ECO:0000259" key="8">
    <source>
        <dbReference type="Pfam" id="PF02397"/>
    </source>
</evidence>
<dbReference type="NCBIfam" id="TIGR03023">
    <property type="entry name" value="WcaJ_sugtrans"/>
    <property type="match status" value="1"/>
</dbReference>
<dbReference type="GO" id="GO:0016020">
    <property type="term" value="C:membrane"/>
    <property type="evidence" value="ECO:0007669"/>
    <property type="project" value="UniProtKB-SubCell"/>
</dbReference>
<dbReference type="OrthoDB" id="9808602at2"/>
<feature type="transmembrane region" description="Helical" evidence="7">
    <location>
        <begin position="47"/>
        <end position="67"/>
    </location>
</feature>
<dbReference type="Proteomes" id="UP000014174">
    <property type="component" value="Unassembled WGS sequence"/>
</dbReference>
<feature type="domain" description="Bacterial sugar transferase" evidence="8">
    <location>
        <begin position="273"/>
        <end position="458"/>
    </location>
</feature>
<dbReference type="EMBL" id="AQPN01000047">
    <property type="protein sequence ID" value="EOR95567.1"/>
    <property type="molecule type" value="Genomic_DNA"/>
</dbReference>
<dbReference type="InterPro" id="IPR003362">
    <property type="entry name" value="Bact_transf"/>
</dbReference>
<organism evidence="9 10">
    <name type="scientific">Arcticibacter svalbardensis MN12-7</name>
    <dbReference type="NCBI Taxonomy" id="1150600"/>
    <lineage>
        <taxon>Bacteria</taxon>
        <taxon>Pseudomonadati</taxon>
        <taxon>Bacteroidota</taxon>
        <taxon>Sphingobacteriia</taxon>
        <taxon>Sphingobacteriales</taxon>
        <taxon>Sphingobacteriaceae</taxon>
        <taxon>Arcticibacter</taxon>
    </lineage>
</organism>
<keyword evidence="5 7" id="KW-1133">Transmembrane helix</keyword>
<comment type="similarity">
    <text evidence="2">Belongs to the bacterial sugar transferase family.</text>
</comment>
<dbReference type="eggNOG" id="COG2148">
    <property type="taxonomic scope" value="Bacteria"/>
</dbReference>
<dbReference type="STRING" id="1150600.ADIARSV_1250"/>
<dbReference type="InterPro" id="IPR017475">
    <property type="entry name" value="EPS_sugar_tfrase"/>
</dbReference>
<accession>R9GUN8</accession>
<sequence length="464" mass="53877">MQTRYLYLLRFVLLATDIILINASFFLAFYAVFGIQASPLEGSYKNYLLVCNLIWFFSSNVCGLYRNESLAEIVSIYRASWRAVAFHAVLFVFYLTFSDNYTISRAFIITLYLAISVAFLLSRFAGTFFEFVLYRHFKVSKPVAVLGKNNTGLRLAGYLEKSQNFKFEGFLHNDEEDTLFVKEDGSLLPSTCKHIADAASRGIKDVYVSLTPDRMVEAKYLLEEAERQCVRLKFVPDLTGSLTAPFTMSYMGEFPVISLRHEPLENMQNRFKKRVFDIIFSSLVVIFVMSWLVPIIGIIIKSQSRGPIFFRQLRSGRNNEPFWCYKFRSMKMNNDSDKKQASKDDDRITPIGKFLRKSSLDEFPQFFNVLLGNMSIIGPRPHMIKHTEQYSAIIDRYMVRQFLKPGISGWAQVNGFRGETEDPRLMEKRVEHDIWYMENWSSMLDVKIIFMTVINMFKGEDNAY</sequence>
<keyword evidence="10" id="KW-1185">Reference proteome</keyword>
<dbReference type="GO" id="GO:0016780">
    <property type="term" value="F:phosphotransferase activity, for other substituted phosphate groups"/>
    <property type="evidence" value="ECO:0007669"/>
    <property type="project" value="TreeGrafter"/>
</dbReference>
<feature type="transmembrane region" description="Helical" evidence="7">
    <location>
        <begin position="7"/>
        <end position="35"/>
    </location>
</feature>
<feature type="transmembrane region" description="Helical" evidence="7">
    <location>
        <begin position="109"/>
        <end position="133"/>
    </location>
</feature>
<name>R9GUN8_9SPHI</name>
<evidence type="ECO:0000313" key="10">
    <source>
        <dbReference type="Proteomes" id="UP000014174"/>
    </source>
</evidence>
<dbReference type="PANTHER" id="PTHR30576">
    <property type="entry name" value="COLANIC BIOSYNTHESIS UDP-GLUCOSE LIPID CARRIER TRANSFERASE"/>
    <property type="match status" value="1"/>
</dbReference>
<protein>
    <submittedName>
        <fullName evidence="9">Glycosyltransferase</fullName>
    </submittedName>
</protein>
<dbReference type="AlphaFoldDB" id="R9GUN8"/>
<feature type="transmembrane region" description="Helical" evidence="7">
    <location>
        <begin position="275"/>
        <end position="300"/>
    </location>
</feature>